<dbReference type="EMBL" id="QQRQ01000011">
    <property type="protein sequence ID" value="RFT06355.1"/>
    <property type="molecule type" value="Genomic_DNA"/>
</dbReference>
<evidence type="ECO:0000313" key="2">
    <source>
        <dbReference type="EMBL" id="RFT06355.1"/>
    </source>
</evidence>
<protein>
    <submittedName>
        <fullName evidence="2">Uncharacterized protein</fullName>
    </submittedName>
</protein>
<evidence type="ECO:0000256" key="1">
    <source>
        <dbReference type="SAM" id="SignalP"/>
    </source>
</evidence>
<dbReference type="AlphaFoldDB" id="A0A3E2B2Y6"/>
<accession>A0A3E2B2Y6</accession>
<reference evidence="2 3" key="1">
    <citation type="submission" date="2018-07" db="EMBL/GenBank/DDBJ databases">
        <title>GABA Modulating Bacteria of the Human Gut Microbiota.</title>
        <authorList>
            <person name="Strandwitz P."/>
            <person name="Kim K.H."/>
            <person name="Terekhova D."/>
            <person name="Liu J.K."/>
            <person name="Sharma A."/>
            <person name="Levering J."/>
            <person name="Mcdonald D."/>
            <person name="Dietrich D."/>
            <person name="Ramadhar T.R."/>
            <person name="Lekbua A."/>
            <person name="Mroue N."/>
            <person name="Liston C."/>
            <person name="Stewart E.J."/>
            <person name="Dubin M.J."/>
            <person name="Zengler K."/>
            <person name="Knight R."/>
            <person name="Gilbert J.A."/>
            <person name="Clardy J."/>
            <person name="Lewis K."/>
        </authorList>
    </citation>
    <scope>NUCLEOTIDE SEQUENCE [LARGE SCALE GENOMIC DNA]</scope>
    <source>
        <strain evidence="2 3">KLE1738</strain>
    </source>
</reference>
<dbReference type="OrthoDB" id="9788327at2"/>
<keyword evidence="3" id="KW-1185">Reference proteome</keyword>
<dbReference type="RefSeq" id="WP_117142336.1">
    <property type="nucleotide sequence ID" value="NZ_CAKXKJ010000036.1"/>
</dbReference>
<dbReference type="PROSITE" id="PS51257">
    <property type="entry name" value="PROKAR_LIPOPROTEIN"/>
    <property type="match status" value="1"/>
</dbReference>
<gene>
    <name evidence="2" type="ORF">DV520_07635</name>
</gene>
<comment type="caution">
    <text evidence="2">The sequence shown here is derived from an EMBL/GenBank/DDBJ whole genome shotgun (WGS) entry which is preliminary data.</text>
</comment>
<keyword evidence="1" id="KW-0732">Signal</keyword>
<dbReference type="GeneID" id="97995600"/>
<sequence length="235" mass="26178">MKKYTLLPLLLALSLLTGCGSLLERSYTAVTPHTQFSDESKNDAILRAETYQGLVSALLYLVEQGEETGTVRLYQYGSVTGTAASDVDQACLEVTQEDPLGAYAVDYIKYDVKQTPSYYQVEVKLAYAVDPEELSQVISVTGSTAVEQELRALLPDQPEKVVFRISYFTQEDSAETLRQAVQEAYQAQTRPLPPLLGVEVKLYPDSGQQRVAEILLTWQAREHQTVEDFLGNLKN</sequence>
<evidence type="ECO:0000313" key="3">
    <source>
        <dbReference type="Proteomes" id="UP000260649"/>
    </source>
</evidence>
<proteinExistence type="predicted"/>
<feature type="chain" id="PRO_5039564613" evidence="1">
    <location>
        <begin position="25"/>
        <end position="235"/>
    </location>
</feature>
<organism evidence="2 3">
    <name type="scientific">Evtepia gabavorous</name>
    <dbReference type="NCBI Taxonomy" id="2211183"/>
    <lineage>
        <taxon>Bacteria</taxon>
        <taxon>Bacillati</taxon>
        <taxon>Bacillota</taxon>
        <taxon>Clostridia</taxon>
        <taxon>Eubacteriales</taxon>
        <taxon>Evtepia</taxon>
    </lineage>
</organism>
<feature type="signal peptide" evidence="1">
    <location>
        <begin position="1"/>
        <end position="24"/>
    </location>
</feature>
<name>A0A3E2B2Y6_9FIRM</name>
<dbReference type="Proteomes" id="UP000260649">
    <property type="component" value="Unassembled WGS sequence"/>
</dbReference>